<protein>
    <submittedName>
        <fullName evidence="6">DNA-binding transcriptional LysR family regulator</fullName>
    </submittedName>
</protein>
<dbReference type="Gene3D" id="1.10.10.10">
    <property type="entry name" value="Winged helix-like DNA-binding domain superfamily/Winged helix DNA-binding domain"/>
    <property type="match status" value="1"/>
</dbReference>
<evidence type="ECO:0000313" key="6">
    <source>
        <dbReference type="EMBL" id="TCS38197.1"/>
    </source>
</evidence>
<proteinExistence type="inferred from homology"/>
<dbReference type="SUPFAM" id="SSF53850">
    <property type="entry name" value="Periplasmic binding protein-like II"/>
    <property type="match status" value="1"/>
</dbReference>
<evidence type="ECO:0000256" key="2">
    <source>
        <dbReference type="ARBA" id="ARBA00023015"/>
    </source>
</evidence>
<name>A0A4R3HXX1_9GAMM</name>
<keyword evidence="4" id="KW-0804">Transcription</keyword>
<dbReference type="Gene3D" id="3.40.190.290">
    <property type="match status" value="1"/>
</dbReference>
<dbReference type="EMBL" id="SLZR01000016">
    <property type="protein sequence ID" value="TCS38197.1"/>
    <property type="molecule type" value="Genomic_DNA"/>
</dbReference>
<evidence type="ECO:0000256" key="3">
    <source>
        <dbReference type="ARBA" id="ARBA00023125"/>
    </source>
</evidence>
<dbReference type="InterPro" id="IPR036390">
    <property type="entry name" value="WH_DNA-bd_sf"/>
</dbReference>
<gene>
    <name evidence="6" type="ORF">BCF53_1165</name>
</gene>
<accession>A0A4R3HXX1</accession>
<evidence type="ECO:0000256" key="1">
    <source>
        <dbReference type="ARBA" id="ARBA00009437"/>
    </source>
</evidence>
<dbReference type="PANTHER" id="PTHR30126">
    <property type="entry name" value="HTH-TYPE TRANSCRIPTIONAL REGULATOR"/>
    <property type="match status" value="1"/>
</dbReference>
<dbReference type="RefSeq" id="WP_132702904.1">
    <property type="nucleotide sequence ID" value="NZ_SLZR01000016.1"/>
</dbReference>
<dbReference type="InterPro" id="IPR005119">
    <property type="entry name" value="LysR_subst-bd"/>
</dbReference>
<dbReference type="Proteomes" id="UP000295793">
    <property type="component" value="Unassembled WGS sequence"/>
</dbReference>
<keyword evidence="7" id="KW-1185">Reference proteome</keyword>
<keyword evidence="3 6" id="KW-0238">DNA-binding</keyword>
<dbReference type="OrthoDB" id="9785745at2"/>
<evidence type="ECO:0000313" key="7">
    <source>
        <dbReference type="Proteomes" id="UP000295793"/>
    </source>
</evidence>
<dbReference type="Pfam" id="PF00126">
    <property type="entry name" value="HTH_1"/>
    <property type="match status" value="1"/>
</dbReference>
<keyword evidence="2" id="KW-0805">Transcription regulation</keyword>
<dbReference type="PANTHER" id="PTHR30126:SF5">
    <property type="entry name" value="HTH-TYPE TRANSCRIPTIONAL ACTIVATOR CMPR"/>
    <property type="match status" value="1"/>
</dbReference>
<dbReference type="SUPFAM" id="SSF46785">
    <property type="entry name" value="Winged helix' DNA-binding domain"/>
    <property type="match status" value="1"/>
</dbReference>
<feature type="domain" description="HTH lysR-type" evidence="5">
    <location>
        <begin position="12"/>
        <end position="69"/>
    </location>
</feature>
<reference evidence="6 7" key="1">
    <citation type="submission" date="2019-03" db="EMBL/GenBank/DDBJ databases">
        <title>Genomic Encyclopedia of Archaeal and Bacterial Type Strains, Phase II (KMG-II): from individual species to whole genera.</title>
        <authorList>
            <person name="Goeker M."/>
        </authorList>
    </citation>
    <scope>NUCLEOTIDE SEQUENCE [LARGE SCALE GENOMIC DNA]</scope>
    <source>
        <strain evidence="6 7">DSM 15388</strain>
    </source>
</reference>
<sequence>MAINVQRLASRLSFRQLQVFQTVYELKSYSHAGVELGLTQPAVSSQIRQIEQALGQPLFEYVSRKLFCTAAGERLHEAIDVIFEQLQFLQEDIGMMKGKVSGELNIAAVNTARCVVPYLLPGFMEQHPQVSINISAVNRVQAIQRLGENVDHIVIMGMVPSGKPFSSLPFLDNELLPVVPPNHPLLKKKQVSIEEFLSSKLLVREPSSGNRLALEQHCQKVRVKLEPYMQIDSNDGLKHAVMAGLGVCVLPRLNILAELQIGALKAVPIAGFPLRRSWSLVYPRNKHPVPAMRAFIDYVQGNIKTIEALFEEVTGAPVKG</sequence>
<comment type="caution">
    <text evidence="6">The sequence shown here is derived from an EMBL/GenBank/DDBJ whole genome shotgun (WGS) entry which is preliminary data.</text>
</comment>
<dbReference type="Pfam" id="PF03466">
    <property type="entry name" value="LysR_substrate"/>
    <property type="match status" value="1"/>
</dbReference>
<dbReference type="AlphaFoldDB" id="A0A4R3HXX1"/>
<dbReference type="InterPro" id="IPR036388">
    <property type="entry name" value="WH-like_DNA-bd_sf"/>
</dbReference>
<evidence type="ECO:0000259" key="5">
    <source>
        <dbReference type="PROSITE" id="PS50931"/>
    </source>
</evidence>
<comment type="similarity">
    <text evidence="1">Belongs to the LysR transcriptional regulatory family.</text>
</comment>
<dbReference type="GO" id="GO:0003700">
    <property type="term" value="F:DNA-binding transcription factor activity"/>
    <property type="evidence" value="ECO:0007669"/>
    <property type="project" value="InterPro"/>
</dbReference>
<dbReference type="PROSITE" id="PS50931">
    <property type="entry name" value="HTH_LYSR"/>
    <property type="match status" value="1"/>
</dbReference>
<organism evidence="6 7">
    <name type="scientific">Reinekea marinisedimentorum</name>
    <dbReference type="NCBI Taxonomy" id="230495"/>
    <lineage>
        <taxon>Bacteria</taxon>
        <taxon>Pseudomonadati</taxon>
        <taxon>Pseudomonadota</taxon>
        <taxon>Gammaproteobacteria</taxon>
        <taxon>Oceanospirillales</taxon>
        <taxon>Saccharospirillaceae</taxon>
        <taxon>Reinekea</taxon>
    </lineage>
</organism>
<dbReference type="GO" id="GO:0000976">
    <property type="term" value="F:transcription cis-regulatory region binding"/>
    <property type="evidence" value="ECO:0007669"/>
    <property type="project" value="TreeGrafter"/>
</dbReference>
<dbReference type="PRINTS" id="PR00039">
    <property type="entry name" value="HTHLYSR"/>
</dbReference>
<dbReference type="InterPro" id="IPR000847">
    <property type="entry name" value="LysR_HTH_N"/>
</dbReference>
<evidence type="ECO:0000256" key="4">
    <source>
        <dbReference type="ARBA" id="ARBA00023163"/>
    </source>
</evidence>